<organism evidence="1 2">
    <name type="scientific">Gigaspora rosea</name>
    <dbReference type="NCBI Taxonomy" id="44941"/>
    <lineage>
        <taxon>Eukaryota</taxon>
        <taxon>Fungi</taxon>
        <taxon>Fungi incertae sedis</taxon>
        <taxon>Mucoromycota</taxon>
        <taxon>Glomeromycotina</taxon>
        <taxon>Glomeromycetes</taxon>
        <taxon>Diversisporales</taxon>
        <taxon>Gigasporaceae</taxon>
        <taxon>Gigaspora</taxon>
    </lineage>
</organism>
<dbReference type="EMBL" id="QKWP01001081">
    <property type="protein sequence ID" value="RIB11929.1"/>
    <property type="molecule type" value="Genomic_DNA"/>
</dbReference>
<keyword evidence="2" id="KW-1185">Reference proteome</keyword>
<name>A0A397UT77_9GLOM</name>
<dbReference type="AlphaFoldDB" id="A0A397UT77"/>
<proteinExistence type="predicted"/>
<evidence type="ECO:0000313" key="2">
    <source>
        <dbReference type="Proteomes" id="UP000266673"/>
    </source>
</evidence>
<accession>A0A397UT77</accession>
<reference evidence="1 2" key="1">
    <citation type="submission" date="2018-06" db="EMBL/GenBank/DDBJ databases">
        <title>Comparative genomics reveals the genomic features of Rhizophagus irregularis, R. cerebriforme, R. diaphanum and Gigaspora rosea, and their symbiotic lifestyle signature.</title>
        <authorList>
            <person name="Morin E."/>
            <person name="San Clemente H."/>
            <person name="Chen E.C.H."/>
            <person name="De La Providencia I."/>
            <person name="Hainaut M."/>
            <person name="Kuo A."/>
            <person name="Kohler A."/>
            <person name="Murat C."/>
            <person name="Tang N."/>
            <person name="Roy S."/>
            <person name="Loubradou J."/>
            <person name="Henrissat B."/>
            <person name="Grigoriev I.V."/>
            <person name="Corradi N."/>
            <person name="Roux C."/>
            <person name="Martin F.M."/>
        </authorList>
    </citation>
    <scope>NUCLEOTIDE SEQUENCE [LARGE SCALE GENOMIC DNA]</scope>
    <source>
        <strain evidence="1 2">DAOM 194757</strain>
    </source>
</reference>
<evidence type="ECO:0000313" key="1">
    <source>
        <dbReference type="EMBL" id="RIB11929.1"/>
    </source>
</evidence>
<dbReference type="OrthoDB" id="2444049at2759"/>
<comment type="caution">
    <text evidence="1">The sequence shown here is derived from an EMBL/GenBank/DDBJ whole genome shotgun (WGS) entry which is preliminary data.</text>
</comment>
<dbReference type="Proteomes" id="UP000266673">
    <property type="component" value="Unassembled WGS sequence"/>
</dbReference>
<gene>
    <name evidence="1" type="ORF">C2G38_2202147</name>
</gene>
<protein>
    <submittedName>
        <fullName evidence="1">Uncharacterized protein</fullName>
    </submittedName>
</protein>
<sequence>MWSLVSTLRELYYAKFLETDVEYGEFNDFVEGLFNKWDLKTHPNMKSNLQQSKLRLSNIQLSEISCNSLDLMELRSKKQWQAKSIS</sequence>